<evidence type="ECO:0000313" key="2">
    <source>
        <dbReference type="Proteomes" id="UP000004995"/>
    </source>
</evidence>
<organism evidence="1 2">
    <name type="scientific">Setaria italica</name>
    <name type="common">Foxtail millet</name>
    <name type="synonym">Panicum italicum</name>
    <dbReference type="NCBI Taxonomy" id="4555"/>
    <lineage>
        <taxon>Eukaryota</taxon>
        <taxon>Viridiplantae</taxon>
        <taxon>Streptophyta</taxon>
        <taxon>Embryophyta</taxon>
        <taxon>Tracheophyta</taxon>
        <taxon>Spermatophyta</taxon>
        <taxon>Magnoliopsida</taxon>
        <taxon>Liliopsida</taxon>
        <taxon>Poales</taxon>
        <taxon>Poaceae</taxon>
        <taxon>PACMAD clade</taxon>
        <taxon>Panicoideae</taxon>
        <taxon>Panicodae</taxon>
        <taxon>Paniceae</taxon>
        <taxon>Cenchrinae</taxon>
        <taxon>Setaria</taxon>
    </lineage>
</organism>
<dbReference type="AlphaFoldDB" id="K3Y3F3"/>
<dbReference type="HOGENOM" id="CLU_053053_11_0_1"/>
<dbReference type="EMBL" id="AGNK02002504">
    <property type="status" value="NOT_ANNOTATED_CDS"/>
    <property type="molecule type" value="Genomic_DNA"/>
</dbReference>
<dbReference type="eggNOG" id="ENOG502R4R3">
    <property type="taxonomic scope" value="Eukaryota"/>
</dbReference>
<dbReference type="Proteomes" id="UP000004995">
    <property type="component" value="Unassembled WGS sequence"/>
</dbReference>
<dbReference type="SUPFAM" id="SSF55455">
    <property type="entry name" value="SRF-like"/>
    <property type="match status" value="1"/>
</dbReference>
<evidence type="ECO:0000313" key="1">
    <source>
        <dbReference type="EnsemblPlants" id="KQL10765"/>
    </source>
</evidence>
<dbReference type="GO" id="GO:0006357">
    <property type="term" value="P:regulation of transcription by RNA polymerase II"/>
    <property type="evidence" value="ECO:0000318"/>
    <property type="project" value="GO_Central"/>
</dbReference>
<dbReference type="Gramene" id="KQL10765">
    <property type="protein sequence ID" value="KQL10765"/>
    <property type="gene ID" value="SETIT_008738mg"/>
</dbReference>
<dbReference type="InParanoid" id="K3Y3F3"/>
<reference evidence="1" key="2">
    <citation type="submission" date="2018-08" db="UniProtKB">
        <authorList>
            <consortium name="EnsemblPlants"/>
        </authorList>
    </citation>
    <scope>IDENTIFICATION</scope>
    <source>
        <strain evidence="1">Yugu1</strain>
    </source>
</reference>
<reference evidence="2" key="1">
    <citation type="journal article" date="2012" name="Nat. Biotechnol.">
        <title>Reference genome sequence of the model plant Setaria.</title>
        <authorList>
            <person name="Bennetzen J.L."/>
            <person name="Schmutz J."/>
            <person name="Wang H."/>
            <person name="Percifield R."/>
            <person name="Hawkins J."/>
            <person name="Pontaroli A.C."/>
            <person name="Estep M."/>
            <person name="Feng L."/>
            <person name="Vaughn J.N."/>
            <person name="Grimwood J."/>
            <person name="Jenkins J."/>
            <person name="Barry K."/>
            <person name="Lindquist E."/>
            <person name="Hellsten U."/>
            <person name="Deshpande S."/>
            <person name="Wang X."/>
            <person name="Wu X."/>
            <person name="Mitros T."/>
            <person name="Triplett J."/>
            <person name="Yang X."/>
            <person name="Ye C.Y."/>
            <person name="Mauro-Herrera M."/>
            <person name="Wang L."/>
            <person name="Li P."/>
            <person name="Sharma M."/>
            <person name="Sharma R."/>
            <person name="Ronald P.C."/>
            <person name="Panaud O."/>
            <person name="Kellogg E.A."/>
            <person name="Brutnell T.P."/>
            <person name="Doust A.N."/>
            <person name="Tuskan G.A."/>
            <person name="Rokhsar D."/>
            <person name="Devos K.M."/>
        </authorList>
    </citation>
    <scope>NUCLEOTIDE SEQUENCE [LARGE SCALE GENOMIC DNA]</scope>
    <source>
        <strain evidence="2">cv. Yugu1</strain>
    </source>
</reference>
<name>K3Y3F3_SETIT</name>
<dbReference type="InterPro" id="IPR036879">
    <property type="entry name" value="TF_MADSbox_sf"/>
</dbReference>
<dbReference type="STRING" id="4555.K3Y3F3"/>
<dbReference type="GO" id="GO:0000981">
    <property type="term" value="F:DNA-binding transcription factor activity, RNA polymerase II-specific"/>
    <property type="evidence" value="ECO:0000318"/>
    <property type="project" value="GO_Central"/>
</dbReference>
<dbReference type="Gene3D" id="3.40.1810.10">
    <property type="entry name" value="Transcription factor, MADS-box"/>
    <property type="match status" value="1"/>
</dbReference>
<sequence length="156" mass="17164">KCRISFNKHSATLFSKGHNLAEDFSAHVAVVAFSPSSEPHAFGGPIVDSILSSASPGWPRAKMVEEAAARVAGIRWRLEDTEVLVASEYALLAAATRKIKAVQASMGKRNWWEVDVDALGEEELSVFIKALEMLRTEVQGRINVMASVWQRLPQCK</sequence>
<accession>K3Y3F3</accession>
<dbReference type="EnsemblPlants" id="KQL10765">
    <property type="protein sequence ID" value="KQL10765"/>
    <property type="gene ID" value="SETIT_008738mg"/>
</dbReference>
<dbReference type="OMA" id="AGIRWRL"/>
<keyword evidence="2" id="KW-1185">Reference proteome</keyword>
<dbReference type="GO" id="GO:0046983">
    <property type="term" value="F:protein dimerization activity"/>
    <property type="evidence" value="ECO:0007669"/>
    <property type="project" value="InterPro"/>
</dbReference>
<proteinExistence type="predicted"/>
<dbReference type="GO" id="GO:0000978">
    <property type="term" value="F:RNA polymerase II cis-regulatory region sequence-specific DNA binding"/>
    <property type="evidence" value="ECO:0000318"/>
    <property type="project" value="GO_Central"/>
</dbReference>
<protein>
    <submittedName>
        <fullName evidence="1">Uncharacterized protein</fullName>
    </submittedName>
</protein>